<dbReference type="Proteomes" id="UP000285301">
    <property type="component" value="Unassembled WGS sequence"/>
</dbReference>
<dbReference type="PANTHER" id="PTHR11783">
    <property type="entry name" value="SULFOTRANSFERASE SULT"/>
    <property type="match status" value="1"/>
</dbReference>
<dbReference type="SUPFAM" id="SSF52540">
    <property type="entry name" value="P-loop containing nucleoside triphosphate hydrolases"/>
    <property type="match status" value="1"/>
</dbReference>
<dbReference type="EMBL" id="NCKU01001879">
    <property type="protein sequence ID" value="RWS11019.1"/>
    <property type="molecule type" value="Genomic_DNA"/>
</dbReference>
<comment type="caution">
    <text evidence="4">The sequence shown here is derived from an EMBL/GenBank/DDBJ whole genome shotgun (WGS) entry which is preliminary data.</text>
</comment>
<dbReference type="Gene3D" id="3.40.50.300">
    <property type="entry name" value="P-loop containing nucleotide triphosphate hydrolases"/>
    <property type="match status" value="1"/>
</dbReference>
<dbReference type="OrthoDB" id="205623at2759"/>
<gene>
    <name evidence="4" type="ORF">B4U79_13089</name>
</gene>
<sequence length="310" mass="36589">MSTFKVPLPIKQPKYNLVQNFKFAPLFRTENIKSGLNYKAKDSDKFIVTFPKCGTTWTMQICVLLFNDGDVPNDVAEKTLYVRIPFLESMGAQAIDQTSSLTAIKTHLPFDLTPYNPNAKYIYVARNPKDACVSFYHHHKLFREYEFDGSFHDFMLCWLNGEIECGSYKDNLLSWWNHKDDDNVLFLLYEEMKDNIREAILKMATFFGKEYRTKIEENAEILNKIVKNSDFTFMKQTTNKSFEMRSRANAAIAENRDYEFIRKGIVGDWKNHFTDEDNQLFEAWFRDSFSGSEIESLWDKYNVFDYRKQK</sequence>
<accession>A0A3S3P345</accession>
<name>A0A3S3P345_9ACAR</name>
<comment type="similarity">
    <text evidence="1">Belongs to the sulfotransferase 1 family.</text>
</comment>
<dbReference type="GO" id="GO:0008146">
    <property type="term" value="F:sulfotransferase activity"/>
    <property type="evidence" value="ECO:0007669"/>
    <property type="project" value="InterPro"/>
</dbReference>
<evidence type="ECO:0000259" key="3">
    <source>
        <dbReference type="Pfam" id="PF00685"/>
    </source>
</evidence>
<keyword evidence="5" id="KW-1185">Reference proteome</keyword>
<evidence type="ECO:0000256" key="2">
    <source>
        <dbReference type="ARBA" id="ARBA00022679"/>
    </source>
</evidence>
<organism evidence="4 5">
    <name type="scientific">Dinothrombium tinctorium</name>
    <dbReference type="NCBI Taxonomy" id="1965070"/>
    <lineage>
        <taxon>Eukaryota</taxon>
        <taxon>Metazoa</taxon>
        <taxon>Ecdysozoa</taxon>
        <taxon>Arthropoda</taxon>
        <taxon>Chelicerata</taxon>
        <taxon>Arachnida</taxon>
        <taxon>Acari</taxon>
        <taxon>Acariformes</taxon>
        <taxon>Trombidiformes</taxon>
        <taxon>Prostigmata</taxon>
        <taxon>Anystina</taxon>
        <taxon>Parasitengona</taxon>
        <taxon>Trombidioidea</taxon>
        <taxon>Trombidiidae</taxon>
        <taxon>Dinothrombium</taxon>
    </lineage>
</organism>
<reference evidence="4 5" key="1">
    <citation type="journal article" date="2018" name="Gigascience">
        <title>Genomes of trombidid mites reveal novel predicted allergens and laterally-transferred genes associated with secondary metabolism.</title>
        <authorList>
            <person name="Dong X."/>
            <person name="Chaisiri K."/>
            <person name="Xia D."/>
            <person name="Armstrong S.D."/>
            <person name="Fang Y."/>
            <person name="Donnelly M.J."/>
            <person name="Kadowaki T."/>
            <person name="McGarry J.W."/>
            <person name="Darby A.C."/>
            <person name="Makepeace B.L."/>
        </authorList>
    </citation>
    <scope>NUCLEOTIDE SEQUENCE [LARGE SCALE GENOMIC DNA]</scope>
    <source>
        <strain evidence="4">UoL-WK</strain>
    </source>
</reference>
<protein>
    <submittedName>
        <fullName evidence="4">Amine sulfotransferase-like protein</fullName>
    </submittedName>
</protein>
<dbReference type="InterPro" id="IPR027417">
    <property type="entry name" value="P-loop_NTPase"/>
</dbReference>
<dbReference type="STRING" id="1965070.A0A3S3P345"/>
<dbReference type="InterPro" id="IPR000863">
    <property type="entry name" value="Sulfotransferase_dom"/>
</dbReference>
<dbReference type="AlphaFoldDB" id="A0A3S3P345"/>
<dbReference type="Pfam" id="PF00685">
    <property type="entry name" value="Sulfotransfer_1"/>
    <property type="match status" value="1"/>
</dbReference>
<evidence type="ECO:0000313" key="5">
    <source>
        <dbReference type="Proteomes" id="UP000285301"/>
    </source>
</evidence>
<evidence type="ECO:0000256" key="1">
    <source>
        <dbReference type="ARBA" id="ARBA00005771"/>
    </source>
</evidence>
<feature type="domain" description="Sulfotransferase" evidence="3">
    <location>
        <begin position="42"/>
        <end position="291"/>
    </location>
</feature>
<proteinExistence type="inferred from homology"/>
<keyword evidence="2 4" id="KW-0808">Transferase</keyword>
<evidence type="ECO:0000313" key="4">
    <source>
        <dbReference type="EMBL" id="RWS11019.1"/>
    </source>
</evidence>